<feature type="non-terminal residue" evidence="1">
    <location>
        <position position="75"/>
    </location>
</feature>
<dbReference type="Proteomes" id="UP000595437">
    <property type="component" value="Chromosome 12"/>
</dbReference>
<organism evidence="1 2">
    <name type="scientific">Caligus rogercresseyi</name>
    <name type="common">Sea louse</name>
    <dbReference type="NCBI Taxonomy" id="217165"/>
    <lineage>
        <taxon>Eukaryota</taxon>
        <taxon>Metazoa</taxon>
        <taxon>Ecdysozoa</taxon>
        <taxon>Arthropoda</taxon>
        <taxon>Crustacea</taxon>
        <taxon>Multicrustacea</taxon>
        <taxon>Hexanauplia</taxon>
        <taxon>Copepoda</taxon>
        <taxon>Siphonostomatoida</taxon>
        <taxon>Caligidae</taxon>
        <taxon>Caligus</taxon>
    </lineage>
</organism>
<reference evidence="2" key="1">
    <citation type="submission" date="2021-01" db="EMBL/GenBank/DDBJ databases">
        <title>Caligus Genome Assembly.</title>
        <authorList>
            <person name="Gallardo-Escarate C."/>
        </authorList>
    </citation>
    <scope>NUCLEOTIDE SEQUENCE [LARGE SCALE GENOMIC DNA]</scope>
</reference>
<evidence type="ECO:0000313" key="2">
    <source>
        <dbReference type="Proteomes" id="UP000595437"/>
    </source>
</evidence>
<name>A0A7T8GTC9_CALRO</name>
<keyword evidence="2" id="KW-1185">Reference proteome</keyword>
<proteinExistence type="predicted"/>
<dbReference type="EMBL" id="CP045901">
    <property type="protein sequence ID" value="QQP37459.1"/>
    <property type="molecule type" value="Genomic_DNA"/>
</dbReference>
<feature type="non-terminal residue" evidence="1">
    <location>
        <position position="1"/>
    </location>
</feature>
<accession>A0A7T8GTC9</accession>
<protein>
    <submittedName>
        <fullName evidence="1">Uncharacterized protein</fullName>
    </submittedName>
</protein>
<sequence>DGSTSYANLEETLQHRDLSYPGESSSLATITLPSSHDSSGLLSSELCGKKLNNKVHESFLDAGTEFHNMNCDYEP</sequence>
<gene>
    <name evidence="1" type="ORF">FKW44_017729</name>
</gene>
<evidence type="ECO:0000313" key="1">
    <source>
        <dbReference type="EMBL" id="QQP37459.1"/>
    </source>
</evidence>
<dbReference type="AlphaFoldDB" id="A0A7T8GTC9"/>